<evidence type="ECO:0000256" key="2">
    <source>
        <dbReference type="ARBA" id="ARBA00023125"/>
    </source>
</evidence>
<dbReference type="InterPro" id="IPR011991">
    <property type="entry name" value="ArsR-like_HTH"/>
</dbReference>
<sequence length="243" mass="26182">MPDKLNKTTVKLENITQLSKGAKKRVYHDACGMAHGLELLGDRWALFVVRELMLGPRRFGDLRADLPGISANVLTQRLSELEASGVVVRSKLPPPASVQVYGLTEWGYEAEPIVQELGRWAARSPAHDPTLPISGVSILLSFRTMIDRSRIGNLDLAIGFRFGEDEYNAHVDRGGIHVERGAAAGDIIFSGQPSALAAFVYSGASLGALANEGALILDGDPALAGRFAYLFVLPPKLDPHCIA</sequence>
<protein>
    <submittedName>
        <fullName evidence="5">Winged helix-turn-helix transcriptional regulator</fullName>
    </submittedName>
</protein>
<dbReference type="PROSITE" id="PS51118">
    <property type="entry name" value="HTH_HXLR"/>
    <property type="match status" value="1"/>
</dbReference>
<reference evidence="6" key="1">
    <citation type="journal article" date="2019" name="Int. J. Syst. Evol. Microbiol.">
        <title>The Global Catalogue of Microorganisms (GCM) 10K type strain sequencing project: providing services to taxonomists for standard genome sequencing and annotation.</title>
        <authorList>
            <consortium name="The Broad Institute Genomics Platform"/>
            <consortium name="The Broad Institute Genome Sequencing Center for Infectious Disease"/>
            <person name="Wu L."/>
            <person name="Ma J."/>
        </authorList>
    </citation>
    <scope>NUCLEOTIDE SEQUENCE [LARGE SCALE GENOMIC DNA]</scope>
    <source>
        <strain evidence="6">CCUG 52537</strain>
    </source>
</reference>
<gene>
    <name evidence="5" type="ORF">ACFQ00_13390</name>
</gene>
<evidence type="ECO:0000313" key="6">
    <source>
        <dbReference type="Proteomes" id="UP001597124"/>
    </source>
</evidence>
<dbReference type="PANTHER" id="PTHR33204">
    <property type="entry name" value="TRANSCRIPTIONAL REGULATOR, MARR FAMILY"/>
    <property type="match status" value="1"/>
</dbReference>
<dbReference type="InterPro" id="IPR036388">
    <property type="entry name" value="WH-like_DNA-bd_sf"/>
</dbReference>
<feature type="domain" description="HTH hxlR-type" evidence="4">
    <location>
        <begin position="31"/>
        <end position="129"/>
    </location>
</feature>
<keyword evidence="6" id="KW-1185">Reference proteome</keyword>
<evidence type="ECO:0000259" key="4">
    <source>
        <dbReference type="PROSITE" id="PS51118"/>
    </source>
</evidence>
<dbReference type="EMBL" id="JBHTIK010000008">
    <property type="protein sequence ID" value="MFD0849324.1"/>
    <property type="molecule type" value="Genomic_DNA"/>
</dbReference>
<dbReference type="CDD" id="cd00090">
    <property type="entry name" value="HTH_ARSR"/>
    <property type="match status" value="1"/>
</dbReference>
<comment type="caution">
    <text evidence="5">The sequence shown here is derived from an EMBL/GenBank/DDBJ whole genome shotgun (WGS) entry which is preliminary data.</text>
</comment>
<dbReference type="InterPro" id="IPR036390">
    <property type="entry name" value="WH_DNA-bd_sf"/>
</dbReference>
<evidence type="ECO:0000256" key="3">
    <source>
        <dbReference type="ARBA" id="ARBA00023163"/>
    </source>
</evidence>
<dbReference type="RefSeq" id="WP_381491699.1">
    <property type="nucleotide sequence ID" value="NZ_JBHTIK010000008.1"/>
</dbReference>
<evidence type="ECO:0000313" key="5">
    <source>
        <dbReference type="EMBL" id="MFD0849324.1"/>
    </source>
</evidence>
<dbReference type="SUPFAM" id="SSF46785">
    <property type="entry name" value="Winged helix' DNA-binding domain"/>
    <property type="match status" value="1"/>
</dbReference>
<dbReference type="Proteomes" id="UP001597124">
    <property type="component" value="Unassembled WGS sequence"/>
</dbReference>
<keyword evidence="2" id="KW-0238">DNA-binding</keyword>
<dbReference type="Pfam" id="PF01638">
    <property type="entry name" value="HxlR"/>
    <property type="match status" value="1"/>
</dbReference>
<accession>A0ABW3C626</accession>
<keyword evidence="1" id="KW-0805">Transcription regulation</keyword>
<keyword evidence="3" id="KW-0804">Transcription</keyword>
<dbReference type="PANTHER" id="PTHR33204:SF18">
    <property type="entry name" value="TRANSCRIPTIONAL REGULATORY PROTEIN"/>
    <property type="match status" value="1"/>
</dbReference>
<dbReference type="Gene3D" id="1.10.10.10">
    <property type="entry name" value="Winged helix-like DNA-binding domain superfamily/Winged helix DNA-binding domain"/>
    <property type="match status" value="1"/>
</dbReference>
<dbReference type="InterPro" id="IPR002577">
    <property type="entry name" value="HTH_HxlR"/>
</dbReference>
<name>A0ABW3C626_SPHXN</name>
<proteinExistence type="predicted"/>
<evidence type="ECO:0000256" key="1">
    <source>
        <dbReference type="ARBA" id="ARBA00023015"/>
    </source>
</evidence>
<organism evidence="5 6">
    <name type="scientific">Sphingosinicella xenopeptidilytica</name>
    <dbReference type="NCBI Taxonomy" id="364098"/>
    <lineage>
        <taxon>Bacteria</taxon>
        <taxon>Pseudomonadati</taxon>
        <taxon>Pseudomonadota</taxon>
        <taxon>Alphaproteobacteria</taxon>
        <taxon>Sphingomonadales</taxon>
        <taxon>Sphingosinicellaceae</taxon>
        <taxon>Sphingosinicella</taxon>
    </lineage>
</organism>